<evidence type="ECO:0000313" key="2">
    <source>
        <dbReference type="Proteomes" id="UP001159663"/>
    </source>
</evidence>
<protein>
    <recommendedName>
        <fullName evidence="3">Uracil-DNA glycosylase-like domain-containing protein</fullName>
    </recommendedName>
</protein>
<dbReference type="Proteomes" id="UP001159663">
    <property type="component" value="Unassembled WGS sequence"/>
</dbReference>
<dbReference type="EMBL" id="JAKMYX010000102">
    <property type="protein sequence ID" value="MDH5923369.1"/>
    <property type="molecule type" value="Genomic_DNA"/>
</dbReference>
<name>A0AA43JYP6_VIBSP</name>
<evidence type="ECO:0008006" key="3">
    <source>
        <dbReference type="Google" id="ProtNLM"/>
    </source>
</evidence>
<proteinExistence type="predicted"/>
<reference evidence="1" key="1">
    <citation type="submission" date="2022-01" db="EMBL/GenBank/DDBJ databases">
        <title>Vibrio aestuarianus Clade A and Clade B isolates are associated with Pacific oyster (Crassostrea gigas) disease outbreaks across Ireland.</title>
        <authorList>
            <person name="Coyle N."/>
            <person name="O'Toole C."/>
            <person name="Thomas J.C.L."/>
            <person name="Ryder D."/>
            <person name="Cheslett D."/>
            <person name="Feist S."/>
            <person name="Bean T."/>
            <person name="Joseph A."/>
            <person name="Waina A."/>
            <person name="Feil E."/>
            <person name="Verner-Jeffreys D.W."/>
        </authorList>
    </citation>
    <scope>NUCLEOTIDE SEQUENCE</scope>
    <source>
        <strain evidence="1">S/17/14 A</strain>
    </source>
</reference>
<organism evidence="1 2">
    <name type="scientific">Vibrio splendidus</name>
    <dbReference type="NCBI Taxonomy" id="29497"/>
    <lineage>
        <taxon>Bacteria</taxon>
        <taxon>Pseudomonadati</taxon>
        <taxon>Pseudomonadota</taxon>
        <taxon>Gammaproteobacteria</taxon>
        <taxon>Vibrionales</taxon>
        <taxon>Vibrionaceae</taxon>
        <taxon>Vibrio</taxon>
    </lineage>
</organism>
<sequence length="238" mass="27061">MKLLYSSKWKELIEIAKGNAINSANPLLVKVDQLYVDADVRVMIVGQETDGWHGCLGSSDLCVEELMDCYHNYFSQRNSGGNGMGKRAFWNMKNFKYFETHLVEHLKDKKVAFIWNNISKIGNDGRGKPSSSITDLERGHFNIFLEEFEILKPNIVIFTTGESRDSYIKHHFGDEVIFTPQLSLSCGSLADKTNNLISHVTLPSFSAVKALRIEHPNRRTLDNSITLHVLKQLIEQET</sequence>
<comment type="caution">
    <text evidence="1">The sequence shown here is derived from an EMBL/GenBank/DDBJ whole genome shotgun (WGS) entry which is preliminary data.</text>
</comment>
<dbReference type="RefSeq" id="WP_280534565.1">
    <property type="nucleotide sequence ID" value="NZ_JAKMYX010000102.1"/>
</dbReference>
<evidence type="ECO:0000313" key="1">
    <source>
        <dbReference type="EMBL" id="MDH5923369.1"/>
    </source>
</evidence>
<gene>
    <name evidence="1" type="ORF">L8R85_20295</name>
</gene>
<dbReference type="AlphaFoldDB" id="A0AA43JYP6"/>
<accession>A0AA43JYP6</accession>